<dbReference type="AlphaFoldDB" id="A0A131YBV3"/>
<protein>
    <submittedName>
        <fullName evidence="1">Uncharacterized protein</fullName>
    </submittedName>
</protein>
<accession>A0A131YBV3</accession>
<dbReference type="EMBL" id="GEDV01012637">
    <property type="protein sequence ID" value="JAP75920.1"/>
    <property type="molecule type" value="Transcribed_RNA"/>
</dbReference>
<proteinExistence type="predicted"/>
<name>A0A131YBV3_RHIAP</name>
<organism evidence="1">
    <name type="scientific">Rhipicephalus appendiculatus</name>
    <name type="common">Brown ear tick</name>
    <dbReference type="NCBI Taxonomy" id="34631"/>
    <lineage>
        <taxon>Eukaryota</taxon>
        <taxon>Metazoa</taxon>
        <taxon>Ecdysozoa</taxon>
        <taxon>Arthropoda</taxon>
        <taxon>Chelicerata</taxon>
        <taxon>Arachnida</taxon>
        <taxon>Acari</taxon>
        <taxon>Parasitiformes</taxon>
        <taxon>Ixodida</taxon>
        <taxon>Ixodoidea</taxon>
        <taxon>Ixodidae</taxon>
        <taxon>Rhipicephalinae</taxon>
        <taxon>Rhipicephalus</taxon>
        <taxon>Rhipicephalus</taxon>
    </lineage>
</organism>
<reference evidence="1" key="1">
    <citation type="journal article" date="2016" name="Ticks Tick Borne Dis.">
        <title>De novo assembly and annotation of the salivary gland transcriptome of Rhipicephalus appendiculatus male and female ticks during blood feeding.</title>
        <authorList>
            <person name="de Castro M.H."/>
            <person name="de Klerk D."/>
            <person name="Pienaar R."/>
            <person name="Latif A.A."/>
            <person name="Rees D.J."/>
            <person name="Mans B.J."/>
        </authorList>
    </citation>
    <scope>NUCLEOTIDE SEQUENCE</scope>
    <source>
        <tissue evidence="1">Salivary glands</tissue>
    </source>
</reference>
<evidence type="ECO:0000313" key="1">
    <source>
        <dbReference type="EMBL" id="JAP75920.1"/>
    </source>
</evidence>
<sequence>MLVLISHLSLTLQTEITYTVMHTYTWRHIRTIMDKQNTNELGLTGTHSLISAFATLMSAQLQLVQLTTGLHHTRQPCMQRCETAYSRVTTCESCPPLYFPASVLFVLDSALYTNEDY</sequence>